<keyword evidence="3" id="KW-0472">Membrane</keyword>
<gene>
    <name evidence="4" type="ORF">DM484_07215</name>
</gene>
<dbReference type="AlphaFoldDB" id="A0A2W4RD71"/>
<evidence type="ECO:0000313" key="4">
    <source>
        <dbReference type="EMBL" id="PZN82001.1"/>
    </source>
</evidence>
<keyword evidence="3" id="KW-0812">Transmembrane</keyword>
<sequence>MEENEKTLPETISDFLNIARRHKYYLTIPFIIISAISSVVAMKMPLTFVSMGTILIEQQQVPQSMIQTTVTGFADERIRFIQQRVMTRESILSIIDKYHLYQKEREKSTPSDLVKKFQDDVDVDLISADVKSTQGGGKATIAFTISFKSQQPAIAQSVANELVNLFLAENTRVRTQRATKTTEFLSEEADRINREIQGMESKIAEFKEKNGKSLPELLPSNLAAVERTSNELRQTEGLANLLKDRIAYLTAELPRARQTNLIPQQAGEKPTPGLSKEEQLRTLKAEYMQLSSQYNPTHPDVLRVGRQIKALDPSFTGSLDQQDVALELEKTWQELDALKEKYGEDHPDVVKLKLKAKKLEGQTASKPADSRPAPDVGAGSDDPIYINLVGQLKSSQSELDNLVKRQAYLQKTLEQLNDIIAQTPQVERGYHELLRDRELSLEKFAKLKSKVQEAKLAQTLEEEQKGESFTLIEPPALPDKPEKGKRSKFLLVGVFGGLIAGGGMAALAELLDSSVRGKRALQAVTGIPPMIVIPYIKNDEDLALERRKRMLLWIWCLVFLVIAILLVHFVVMPLDEIWDRLAVYVQKF</sequence>
<name>A0A2W4RD71_9GAMM</name>
<feature type="transmembrane region" description="Helical" evidence="3">
    <location>
        <begin position="550"/>
        <end position="571"/>
    </location>
</feature>
<comment type="caution">
    <text evidence="4">The sequence shown here is derived from an EMBL/GenBank/DDBJ whole genome shotgun (WGS) entry which is preliminary data.</text>
</comment>
<dbReference type="PANTHER" id="PTHR32309">
    <property type="entry name" value="TYROSINE-PROTEIN KINASE"/>
    <property type="match status" value="1"/>
</dbReference>
<dbReference type="EMBL" id="QJPH01000240">
    <property type="protein sequence ID" value="PZN82001.1"/>
    <property type="molecule type" value="Genomic_DNA"/>
</dbReference>
<reference evidence="4 5" key="1">
    <citation type="journal article" date="2018" name="Aquat. Microb. Ecol.">
        <title>Gammaproteobacterial methanotrophs dominate.</title>
        <authorList>
            <person name="Rissanen A.J."/>
            <person name="Saarenheimo J."/>
            <person name="Tiirola M."/>
            <person name="Peura S."/>
            <person name="Aalto S.L."/>
            <person name="Karvinen A."/>
            <person name="Nykanen H."/>
        </authorList>
    </citation>
    <scope>NUCLEOTIDE SEQUENCE [LARGE SCALE GENOMIC DNA]</scope>
    <source>
        <strain evidence="4">AMbin10</strain>
    </source>
</reference>
<feature type="region of interest" description="Disordered" evidence="2">
    <location>
        <begin position="360"/>
        <end position="380"/>
    </location>
</feature>
<proteinExistence type="predicted"/>
<evidence type="ECO:0000256" key="3">
    <source>
        <dbReference type="SAM" id="Phobius"/>
    </source>
</evidence>
<keyword evidence="1" id="KW-0175">Coiled coil</keyword>
<dbReference type="InterPro" id="IPR050445">
    <property type="entry name" value="Bact_polysacc_biosynth/exp"/>
</dbReference>
<evidence type="ECO:0000256" key="1">
    <source>
        <dbReference type="SAM" id="Coils"/>
    </source>
</evidence>
<dbReference type="Proteomes" id="UP000249396">
    <property type="component" value="Unassembled WGS sequence"/>
</dbReference>
<dbReference type="PANTHER" id="PTHR32309:SF13">
    <property type="entry name" value="FERRIC ENTEROBACTIN TRANSPORT PROTEIN FEPE"/>
    <property type="match status" value="1"/>
</dbReference>
<keyword evidence="3" id="KW-1133">Transmembrane helix</keyword>
<feature type="transmembrane region" description="Helical" evidence="3">
    <location>
        <begin position="24"/>
        <end position="42"/>
    </location>
</feature>
<accession>A0A2W4RD71</accession>
<evidence type="ECO:0000313" key="5">
    <source>
        <dbReference type="Proteomes" id="UP000249396"/>
    </source>
</evidence>
<protein>
    <submittedName>
        <fullName evidence="4">Lipopolysaccharide biosynthesis protein</fullName>
    </submittedName>
</protein>
<dbReference type="GO" id="GO:0004713">
    <property type="term" value="F:protein tyrosine kinase activity"/>
    <property type="evidence" value="ECO:0007669"/>
    <property type="project" value="TreeGrafter"/>
</dbReference>
<organism evidence="4 5">
    <name type="scientific">Candidatus Methylumidiphilus alinenensis</name>
    <dbReference type="NCBI Taxonomy" id="2202197"/>
    <lineage>
        <taxon>Bacteria</taxon>
        <taxon>Pseudomonadati</taxon>
        <taxon>Pseudomonadota</taxon>
        <taxon>Gammaproteobacteria</taxon>
        <taxon>Methylococcales</taxon>
        <taxon>Candidatus Methylumidiphilus</taxon>
    </lineage>
</organism>
<feature type="transmembrane region" description="Helical" evidence="3">
    <location>
        <begin position="489"/>
        <end position="508"/>
    </location>
</feature>
<dbReference type="GO" id="GO:0005886">
    <property type="term" value="C:plasma membrane"/>
    <property type="evidence" value="ECO:0007669"/>
    <property type="project" value="TreeGrafter"/>
</dbReference>
<evidence type="ECO:0000256" key="2">
    <source>
        <dbReference type="SAM" id="MobiDB-lite"/>
    </source>
</evidence>
<feature type="coiled-coil region" evidence="1">
    <location>
        <begin position="182"/>
        <end position="245"/>
    </location>
</feature>